<evidence type="ECO:0000256" key="3">
    <source>
        <dbReference type="ARBA" id="ARBA00022692"/>
    </source>
</evidence>
<dbReference type="SUPFAM" id="SSF103473">
    <property type="entry name" value="MFS general substrate transporter"/>
    <property type="match status" value="1"/>
</dbReference>
<comment type="caution">
    <text evidence="10">The sequence shown here is derived from an EMBL/GenBank/DDBJ whole genome shotgun (WGS) entry which is preliminary data.</text>
</comment>
<feature type="transmembrane region" description="Helical" evidence="8">
    <location>
        <begin position="346"/>
        <end position="368"/>
    </location>
</feature>
<evidence type="ECO:0000256" key="5">
    <source>
        <dbReference type="ARBA" id="ARBA00023136"/>
    </source>
</evidence>
<organism evidence="10 11">
    <name type="scientific">Duganella guangzhouensis</name>
    <dbReference type="NCBI Taxonomy" id="2666084"/>
    <lineage>
        <taxon>Bacteria</taxon>
        <taxon>Pseudomonadati</taxon>
        <taxon>Pseudomonadota</taxon>
        <taxon>Betaproteobacteria</taxon>
        <taxon>Burkholderiales</taxon>
        <taxon>Oxalobacteraceae</taxon>
        <taxon>Telluria group</taxon>
        <taxon>Duganella</taxon>
    </lineage>
</organism>
<feature type="transmembrane region" description="Helical" evidence="8">
    <location>
        <begin position="93"/>
        <end position="111"/>
    </location>
</feature>
<evidence type="ECO:0000256" key="4">
    <source>
        <dbReference type="ARBA" id="ARBA00022989"/>
    </source>
</evidence>
<gene>
    <name evidence="10" type="ORF">GJ699_06795</name>
</gene>
<feature type="transmembrane region" description="Helical" evidence="8">
    <location>
        <begin position="257"/>
        <end position="278"/>
    </location>
</feature>
<dbReference type="Pfam" id="PF07690">
    <property type="entry name" value="MFS_1"/>
    <property type="match status" value="1"/>
</dbReference>
<name>A0A6I2KUL5_9BURK</name>
<feature type="transmembrane region" description="Helical" evidence="8">
    <location>
        <begin position="23"/>
        <end position="40"/>
    </location>
</feature>
<evidence type="ECO:0000259" key="9">
    <source>
        <dbReference type="PROSITE" id="PS50850"/>
    </source>
</evidence>
<keyword evidence="3 8" id="KW-0812">Transmembrane</keyword>
<dbReference type="InterPro" id="IPR011701">
    <property type="entry name" value="MFS"/>
</dbReference>
<sequence>MSTSTTAQAWPAASVLDGAYKKASWHLIPFIFVCYLFNYLDRVNVGFAKLEMLDALKLSNTVYGLGAGIFFIGYVLSGVPSNLILHKIGARRWISVMMIAWGGLSACMLFVNSPTSFYVLRFFTGVAEAGFFPGMVLYFTHWFPTQKRGQVMALFMSAIPISGLIGGPLSGWMLSHFSAGQGGMAGWQWLFLLQGLPTVLLGVGVFLYLNDGIAQAKWLSVEEKSAMQAALAADEQQRAAASNVGQSFGAVLRNGSVWMLGVIYFCIQMGVYAINFWLPSIIKALGFQSAQTVGWLSAVPYLLAAVFMVWAGRSSDKHRERRFHVSLPMGMGLIGLLLAANFSSNALIVMIGLSMATMGALTALALFWSLPAAFLGSAAAAGGLALINSLGQIAGFVSPFLVGWIKDATQSTDMALYILSSVLLIGAILVLRVPAKLVNR</sequence>
<accession>A0A6I2KUL5</accession>
<dbReference type="GO" id="GO:0022857">
    <property type="term" value="F:transmembrane transporter activity"/>
    <property type="evidence" value="ECO:0007669"/>
    <property type="project" value="InterPro"/>
</dbReference>
<dbReference type="FunFam" id="1.20.1250.20:FF:000126">
    <property type="entry name" value="MFS transporter permease"/>
    <property type="match status" value="1"/>
</dbReference>
<evidence type="ECO:0000256" key="1">
    <source>
        <dbReference type="ARBA" id="ARBA00004141"/>
    </source>
</evidence>
<dbReference type="PANTHER" id="PTHR43791:SF36">
    <property type="entry name" value="TRANSPORTER, PUTATIVE (AFU_ORTHOLOGUE AFUA_6G08340)-RELATED"/>
    <property type="match status" value="1"/>
</dbReference>
<evidence type="ECO:0000256" key="7">
    <source>
        <dbReference type="ARBA" id="ARBA00074139"/>
    </source>
</evidence>
<evidence type="ECO:0000256" key="2">
    <source>
        <dbReference type="ARBA" id="ARBA00022448"/>
    </source>
</evidence>
<feature type="transmembrane region" description="Helical" evidence="8">
    <location>
        <begin position="186"/>
        <end position="209"/>
    </location>
</feature>
<dbReference type="InterPro" id="IPR036259">
    <property type="entry name" value="MFS_trans_sf"/>
</dbReference>
<protein>
    <recommendedName>
        <fullName evidence="7">Putative tartrate transporter</fullName>
    </recommendedName>
</protein>
<dbReference type="CDD" id="cd17319">
    <property type="entry name" value="MFS_ExuT_GudP_like"/>
    <property type="match status" value="1"/>
</dbReference>
<dbReference type="EMBL" id="WKJK01000003">
    <property type="protein sequence ID" value="MRW89685.1"/>
    <property type="molecule type" value="Genomic_DNA"/>
</dbReference>
<dbReference type="FunFam" id="1.20.1250.20:FF:000018">
    <property type="entry name" value="MFS transporter permease"/>
    <property type="match status" value="1"/>
</dbReference>
<evidence type="ECO:0000313" key="10">
    <source>
        <dbReference type="EMBL" id="MRW89685.1"/>
    </source>
</evidence>
<feature type="transmembrane region" description="Helical" evidence="8">
    <location>
        <begin position="323"/>
        <end position="340"/>
    </location>
</feature>
<feature type="transmembrane region" description="Helical" evidence="8">
    <location>
        <begin position="117"/>
        <end position="139"/>
    </location>
</feature>
<dbReference type="PROSITE" id="PS50850">
    <property type="entry name" value="MFS"/>
    <property type="match status" value="1"/>
</dbReference>
<proteinExistence type="predicted"/>
<dbReference type="RefSeq" id="WP_154374417.1">
    <property type="nucleotide sequence ID" value="NZ_WKJK01000003.1"/>
</dbReference>
<keyword evidence="5 8" id="KW-0472">Membrane</keyword>
<comment type="function">
    <text evidence="6">Component of the tartrate utilization system and may allow entry of tartrate and tartrate dehydrogenase.</text>
</comment>
<dbReference type="AlphaFoldDB" id="A0A6I2KUL5"/>
<keyword evidence="4 8" id="KW-1133">Transmembrane helix</keyword>
<dbReference type="Proteomes" id="UP000433309">
    <property type="component" value="Unassembled WGS sequence"/>
</dbReference>
<dbReference type="GO" id="GO:0005886">
    <property type="term" value="C:plasma membrane"/>
    <property type="evidence" value="ECO:0007669"/>
    <property type="project" value="TreeGrafter"/>
</dbReference>
<comment type="subcellular location">
    <subcellularLocation>
        <location evidence="1">Membrane</location>
        <topology evidence="1">Multi-pass membrane protein</topology>
    </subcellularLocation>
</comment>
<keyword evidence="2" id="KW-0813">Transport</keyword>
<feature type="transmembrane region" description="Helical" evidence="8">
    <location>
        <begin position="151"/>
        <end position="174"/>
    </location>
</feature>
<evidence type="ECO:0000256" key="6">
    <source>
        <dbReference type="ARBA" id="ARBA00058119"/>
    </source>
</evidence>
<feature type="transmembrane region" description="Helical" evidence="8">
    <location>
        <begin position="290"/>
        <end position="311"/>
    </location>
</feature>
<dbReference type="InterPro" id="IPR020846">
    <property type="entry name" value="MFS_dom"/>
</dbReference>
<evidence type="ECO:0000313" key="11">
    <source>
        <dbReference type="Proteomes" id="UP000433309"/>
    </source>
</evidence>
<feature type="domain" description="Major facilitator superfamily (MFS) profile" evidence="9">
    <location>
        <begin position="27"/>
        <end position="438"/>
    </location>
</feature>
<feature type="transmembrane region" description="Helical" evidence="8">
    <location>
        <begin position="414"/>
        <end position="435"/>
    </location>
</feature>
<evidence type="ECO:0000256" key="8">
    <source>
        <dbReference type="SAM" id="Phobius"/>
    </source>
</evidence>
<keyword evidence="11" id="KW-1185">Reference proteome</keyword>
<feature type="transmembrane region" description="Helical" evidence="8">
    <location>
        <begin position="60"/>
        <end position="81"/>
    </location>
</feature>
<reference evidence="10 11" key="1">
    <citation type="submission" date="2019-11" db="EMBL/GenBank/DDBJ databases">
        <title>Novel species isolated from a subtropical stream in China.</title>
        <authorList>
            <person name="Lu H."/>
        </authorList>
    </citation>
    <scope>NUCLEOTIDE SEQUENCE [LARGE SCALE GENOMIC DNA]</scope>
    <source>
        <strain evidence="10 11">FT80W</strain>
    </source>
</reference>
<dbReference type="PANTHER" id="PTHR43791">
    <property type="entry name" value="PERMEASE-RELATED"/>
    <property type="match status" value="1"/>
</dbReference>
<dbReference type="Gene3D" id="1.20.1250.20">
    <property type="entry name" value="MFS general substrate transporter like domains"/>
    <property type="match status" value="2"/>
</dbReference>
<feature type="transmembrane region" description="Helical" evidence="8">
    <location>
        <begin position="380"/>
        <end position="402"/>
    </location>
</feature>